<keyword evidence="1" id="KW-0812">Transmembrane</keyword>
<organism evidence="2 3">
    <name type="scientific">Ascobolus immersus RN42</name>
    <dbReference type="NCBI Taxonomy" id="1160509"/>
    <lineage>
        <taxon>Eukaryota</taxon>
        <taxon>Fungi</taxon>
        <taxon>Dikarya</taxon>
        <taxon>Ascomycota</taxon>
        <taxon>Pezizomycotina</taxon>
        <taxon>Pezizomycetes</taxon>
        <taxon>Pezizales</taxon>
        <taxon>Ascobolaceae</taxon>
        <taxon>Ascobolus</taxon>
    </lineage>
</organism>
<proteinExistence type="predicted"/>
<name>A0A3N4I0Z6_ASCIM</name>
<dbReference type="EMBL" id="ML119695">
    <property type="protein sequence ID" value="RPA79753.1"/>
    <property type="molecule type" value="Genomic_DNA"/>
</dbReference>
<evidence type="ECO:0000313" key="3">
    <source>
        <dbReference type="Proteomes" id="UP000275078"/>
    </source>
</evidence>
<dbReference type="AlphaFoldDB" id="A0A3N4I0Z6"/>
<protein>
    <submittedName>
        <fullName evidence="2">Uncharacterized protein</fullName>
    </submittedName>
</protein>
<keyword evidence="1" id="KW-0472">Membrane</keyword>
<evidence type="ECO:0000256" key="1">
    <source>
        <dbReference type="SAM" id="Phobius"/>
    </source>
</evidence>
<evidence type="ECO:0000313" key="2">
    <source>
        <dbReference type="EMBL" id="RPA79753.1"/>
    </source>
</evidence>
<reference evidence="2 3" key="1">
    <citation type="journal article" date="2018" name="Nat. Ecol. Evol.">
        <title>Pezizomycetes genomes reveal the molecular basis of ectomycorrhizal truffle lifestyle.</title>
        <authorList>
            <person name="Murat C."/>
            <person name="Payen T."/>
            <person name="Noel B."/>
            <person name="Kuo A."/>
            <person name="Morin E."/>
            <person name="Chen J."/>
            <person name="Kohler A."/>
            <person name="Krizsan K."/>
            <person name="Balestrini R."/>
            <person name="Da Silva C."/>
            <person name="Montanini B."/>
            <person name="Hainaut M."/>
            <person name="Levati E."/>
            <person name="Barry K.W."/>
            <person name="Belfiori B."/>
            <person name="Cichocki N."/>
            <person name="Clum A."/>
            <person name="Dockter R.B."/>
            <person name="Fauchery L."/>
            <person name="Guy J."/>
            <person name="Iotti M."/>
            <person name="Le Tacon F."/>
            <person name="Lindquist E.A."/>
            <person name="Lipzen A."/>
            <person name="Malagnac F."/>
            <person name="Mello A."/>
            <person name="Molinier V."/>
            <person name="Miyauchi S."/>
            <person name="Poulain J."/>
            <person name="Riccioni C."/>
            <person name="Rubini A."/>
            <person name="Sitrit Y."/>
            <person name="Splivallo R."/>
            <person name="Traeger S."/>
            <person name="Wang M."/>
            <person name="Zifcakova L."/>
            <person name="Wipf D."/>
            <person name="Zambonelli A."/>
            <person name="Paolocci F."/>
            <person name="Nowrousian M."/>
            <person name="Ottonello S."/>
            <person name="Baldrian P."/>
            <person name="Spatafora J.W."/>
            <person name="Henrissat B."/>
            <person name="Nagy L.G."/>
            <person name="Aury J.M."/>
            <person name="Wincker P."/>
            <person name="Grigoriev I.V."/>
            <person name="Bonfante P."/>
            <person name="Martin F.M."/>
        </authorList>
    </citation>
    <scope>NUCLEOTIDE SEQUENCE [LARGE SCALE GENOMIC DNA]</scope>
    <source>
        <strain evidence="2 3">RN42</strain>
    </source>
</reference>
<dbReference type="Proteomes" id="UP000275078">
    <property type="component" value="Unassembled WGS sequence"/>
</dbReference>
<keyword evidence="1" id="KW-1133">Transmembrane helix</keyword>
<accession>A0A3N4I0Z6</accession>
<feature type="transmembrane region" description="Helical" evidence="1">
    <location>
        <begin position="86"/>
        <end position="110"/>
    </location>
</feature>
<keyword evidence="3" id="KW-1185">Reference proteome</keyword>
<gene>
    <name evidence="2" type="ORF">BJ508DRAFT_138070</name>
</gene>
<feature type="transmembrane region" description="Helical" evidence="1">
    <location>
        <begin position="55"/>
        <end position="80"/>
    </location>
</feature>
<sequence length="116" mass="13334">MVEKLLRHLLFTEAVYSISMVSKLVELHMAYGIWHSIAWHARFSWRWHGRVGICLYMGALSCTMLEISGLLFVFVVYHSLLACSVFVAFCFAGIGVWGWVVDTALHFLFLQVFCKL</sequence>